<feature type="compositionally biased region" description="Polar residues" evidence="1">
    <location>
        <begin position="338"/>
        <end position="350"/>
    </location>
</feature>
<feature type="region of interest" description="Disordered" evidence="1">
    <location>
        <begin position="1153"/>
        <end position="1481"/>
    </location>
</feature>
<feature type="region of interest" description="Disordered" evidence="1">
    <location>
        <begin position="319"/>
        <end position="350"/>
    </location>
</feature>
<feature type="compositionally biased region" description="Basic and acidic residues" evidence="1">
    <location>
        <begin position="1399"/>
        <end position="1426"/>
    </location>
</feature>
<feature type="compositionally biased region" description="Basic and acidic residues" evidence="1">
    <location>
        <begin position="978"/>
        <end position="987"/>
    </location>
</feature>
<accession>A0A1B6FL45</accession>
<name>A0A1B6FL45_9HEMI</name>
<gene>
    <name evidence="2" type="ORF">g.17767</name>
</gene>
<feature type="region of interest" description="Disordered" evidence="1">
    <location>
        <begin position="969"/>
        <end position="989"/>
    </location>
</feature>
<feature type="compositionally biased region" description="Basic and acidic residues" evidence="1">
    <location>
        <begin position="1327"/>
        <end position="1345"/>
    </location>
</feature>
<sequence length="1481" mass="171038">MFTTNIPHRKVRRMMRKQRILEERIHNAKQGFLHSEIKTYVAEQLKPTSPAFQSSTPSTANLPQNKKGDKQITVVPNPPESFKNLPVNPKSQFPELLIFKGSGKNCRGIQFVKKSFFYSSYGPLSCLKEQCRDLVKARLWVAGKCVCEGLGHTGSEAEHNATYKLFQELRTTNYYLEFKESYIPGKKKFPMFLSNVDPSLSHIYKVVYLRKPDGSTFGYDIQGAVDYVSSDEELLAYIRNHGKTGSTADLFIFNVSKSQRTEIYRACSEVGMKGRPLIGCSDRGVMANFPEKPWEIFQDLLKCGGETIKYRLYPPGSDLGSESVGERRESTIIDEQKGTNPQQDTSTQQEDIQISPWIAENLIIMEVFNNHSWIESPKEVIFQSVRSCSALEEFIIEKKRDPVSKLITGEALIDRQVVGRATSYIEKLVKTRAAEEALRNLRKYCPFIEIKKSYSGLGGGVPQFISKGYESKENIYRVVHPSEVSNEFELKKLFNQFWSSPIEDLFFLDNFTVSERNIVLHLSKERGFLARHFGHNSICIYKKKSPIEIYRKLMDRSNKENEKYKLHLPKAKLKPQVAGASQMQGETNRKNFQSLFDFKQSDNEFSGENPSTEISSNAEGDLWQRRKYSYLDKRTYSEAGFDDGAECTPPKLSYKTEDSDSMQVKNQVRFEDEQRWQGKKPNSSTRLDNSSGFFNSDMKKKVSNLNSNTLYNSEVDVWMETESDMSSLARTSSESQKIAQHVNPVEESFKNTNPEPQFKEMDKASRYVEGSKKCLNQDIEKIFVNSQISRNLGWKESGHQQTNNVQSFNQQSNYSDQSDKPLDLNSIIQQMERQLQKNNSQFKNTSTFNKHEQQFGIGSFENTMDRESAVINRPSRESIKKRFNFLNDQPDNTEDTLQIQKPVLTHPFVNNNFKNTSLQVEQQRNTSKNMFTKSNSSTWSETQPASSMFFNENRDDRIANRQINASMNTNNNQFDITNKTDSRREKSANVSRLFDVGESLRTENKQTEQDPNTNKISSLFDIGPISKNHVGFVSDASNFSKSTVGSRQESDKFWNRNVKSFYDQRSEYQQNIHCNLTDVDPFMRGSESRVVQQKKEFKQLFDLPESEEGGEFKECEKKSKSDQVEDSFKGSHSTETDRQKLLQLNNEMYSPFEQTDVSTVEKPPYFSSRKRDQSCISSSGGWEKEPNNYTVYENTDSGVRNVEQQNIEDLPNDSLRHNSHGRIPPPPSPPALLSKFKDSCLFEESSQQRSSRYDEKERSLYQKVEFHNSSERGILPPPPTPPFRDTDFWESDQQRGSRYELDERSSYKQQLRFPSPSDRNTNFRSTALEKEKQENKEDQQREKGSKFSSLFDFSDTSRTDGESLTPETRGSYRNQPCERGNSSRNYRDARSKASNFSSNREHSQQETHPYWRKDIKDAYDQRKSEPNRGGQPIFSDHFDVGRSQDTRNSRFQSDQRRSPDRREKKRGHSFSKLNKYAKYAK</sequence>
<feature type="compositionally biased region" description="Polar residues" evidence="1">
    <location>
        <begin position="680"/>
        <end position="693"/>
    </location>
</feature>
<reference evidence="2" key="1">
    <citation type="submission" date="2015-11" db="EMBL/GenBank/DDBJ databases">
        <title>De novo transcriptome assembly of four potential Pierce s Disease insect vectors from Arizona vineyards.</title>
        <authorList>
            <person name="Tassone E.E."/>
        </authorList>
    </citation>
    <scope>NUCLEOTIDE SEQUENCE</scope>
</reference>
<organism evidence="2">
    <name type="scientific">Cuerna arida</name>
    <dbReference type="NCBI Taxonomy" id="1464854"/>
    <lineage>
        <taxon>Eukaryota</taxon>
        <taxon>Metazoa</taxon>
        <taxon>Ecdysozoa</taxon>
        <taxon>Arthropoda</taxon>
        <taxon>Hexapoda</taxon>
        <taxon>Insecta</taxon>
        <taxon>Pterygota</taxon>
        <taxon>Neoptera</taxon>
        <taxon>Paraneoptera</taxon>
        <taxon>Hemiptera</taxon>
        <taxon>Auchenorrhyncha</taxon>
        <taxon>Membracoidea</taxon>
        <taxon>Cicadellidae</taxon>
        <taxon>Cicadellinae</taxon>
        <taxon>Proconiini</taxon>
        <taxon>Cuerna</taxon>
    </lineage>
</organism>
<feature type="region of interest" description="Disordered" evidence="1">
    <location>
        <begin position="639"/>
        <end position="693"/>
    </location>
</feature>
<evidence type="ECO:0000313" key="2">
    <source>
        <dbReference type="EMBL" id="JAS50912.1"/>
    </source>
</evidence>
<proteinExistence type="predicted"/>
<feature type="compositionally biased region" description="Basic and acidic residues" evidence="1">
    <location>
        <begin position="1110"/>
        <end position="1138"/>
    </location>
</feature>
<feature type="compositionally biased region" description="Polar residues" evidence="1">
    <location>
        <begin position="1365"/>
        <end position="1384"/>
    </location>
</feature>
<feature type="compositionally biased region" description="Polar residues" evidence="1">
    <location>
        <begin position="1187"/>
        <end position="1207"/>
    </location>
</feature>
<feature type="compositionally biased region" description="Basic and acidic residues" evidence="1">
    <location>
        <begin position="324"/>
        <end position="337"/>
    </location>
</feature>
<feature type="region of interest" description="Disordered" evidence="1">
    <location>
        <begin position="48"/>
        <end position="86"/>
    </location>
</feature>
<dbReference type="EMBL" id="GECZ01018857">
    <property type="protein sequence ID" value="JAS50912.1"/>
    <property type="molecule type" value="Transcribed_RNA"/>
</dbReference>
<feature type="compositionally biased region" description="Polar residues" evidence="1">
    <location>
        <begin position="48"/>
        <end position="64"/>
    </location>
</feature>
<protein>
    <submittedName>
        <fullName evidence="2">Uncharacterized protein</fullName>
    </submittedName>
</protein>
<feature type="compositionally biased region" description="Basic and acidic residues" evidence="1">
    <location>
        <begin position="1436"/>
        <end position="1462"/>
    </location>
</feature>
<feature type="compositionally biased region" description="Basic and acidic residues" evidence="1">
    <location>
        <begin position="1284"/>
        <end position="1306"/>
    </location>
</feature>
<feature type="compositionally biased region" description="Basic and acidic residues" evidence="1">
    <location>
        <begin position="1251"/>
        <end position="1270"/>
    </location>
</feature>
<evidence type="ECO:0000256" key="1">
    <source>
        <dbReference type="SAM" id="MobiDB-lite"/>
    </source>
</evidence>
<feature type="region of interest" description="Disordered" evidence="1">
    <location>
        <begin position="1108"/>
        <end position="1138"/>
    </location>
</feature>